<evidence type="ECO:0000313" key="2">
    <source>
        <dbReference type="Proteomes" id="UP000827133"/>
    </source>
</evidence>
<dbReference type="Pfam" id="PF26639">
    <property type="entry name" value="Het-6_barrel"/>
    <property type="match status" value="1"/>
</dbReference>
<dbReference type="PANTHER" id="PTHR24148:SF64">
    <property type="entry name" value="HETEROKARYON INCOMPATIBILITY DOMAIN-CONTAINING PROTEIN"/>
    <property type="match status" value="1"/>
</dbReference>
<sequence length="531" mass="59742">MRHIYSNAELVNAWLGHADPDTAASAAGIISTLANPKPLLYEKDVFPEDHELLDLGLPTRDSPTWDALNTMLRAPYFSRVCIIQEVAVASDFALLWGDITISKQELKKFSIAALYYKLSGVDVEKGSPGVSWNPVALLYVGHYKVGDHSLLHLVSSTSSINATDARDKIFALIGLAGDRSYGMVPDYNRSESEVFSEFARLTIVAENNLNILDHSYVKDPEDTERRPLWAPRWHSDDDSHNYYLINYHFTASRDVPMVLVPSRNEKVLSLRGIQVDSIRAMCDRGTVIHRDITAIVDMITRNKEVFNERYGLDIIRTILLTMMASHESSGPMINNAITRLTNDGYINNFIAFALQFTIQTHISRDGRESDQRNYVDLVRLAANDISLPVEPCWTSPEDFEFLERMLKALYPHDPSAVAADLDMLSKIDCDFVMAAQRLVELIRISHGSKMFVTETGYLGFGPRCMRPGDIVCVLFGGRTPSVLRPKAVADEHLFLGPAYVHELMNGEVIDAWEKGNRTESQEVQEKLFKLL</sequence>
<dbReference type="KEGG" id="fmu:J7337_001790"/>
<evidence type="ECO:0000313" key="1">
    <source>
        <dbReference type="EMBL" id="KAG9508226.1"/>
    </source>
</evidence>
<dbReference type="PANTHER" id="PTHR24148">
    <property type="entry name" value="ANKYRIN REPEAT DOMAIN-CONTAINING PROTEIN 39 HOMOLOG-RELATED"/>
    <property type="match status" value="1"/>
</dbReference>
<protein>
    <recommendedName>
        <fullName evidence="3">Heterokaryon incompatibility domain-containing protein</fullName>
    </recommendedName>
</protein>
<evidence type="ECO:0008006" key="3">
    <source>
        <dbReference type="Google" id="ProtNLM"/>
    </source>
</evidence>
<keyword evidence="2" id="KW-1185">Reference proteome</keyword>
<dbReference type="EMBL" id="JAHBCI010000001">
    <property type="protein sequence ID" value="KAG9508226.1"/>
    <property type="molecule type" value="Genomic_DNA"/>
</dbReference>
<gene>
    <name evidence="1" type="ORF">J7337_001790</name>
</gene>
<dbReference type="GeneID" id="68309647"/>
<organism evidence="1 2">
    <name type="scientific">Fusarium musae</name>
    <dbReference type="NCBI Taxonomy" id="1042133"/>
    <lineage>
        <taxon>Eukaryota</taxon>
        <taxon>Fungi</taxon>
        <taxon>Dikarya</taxon>
        <taxon>Ascomycota</taxon>
        <taxon>Pezizomycotina</taxon>
        <taxon>Sordariomycetes</taxon>
        <taxon>Hypocreomycetidae</taxon>
        <taxon>Hypocreales</taxon>
        <taxon>Nectriaceae</taxon>
        <taxon>Fusarium</taxon>
    </lineage>
</organism>
<reference evidence="1" key="1">
    <citation type="journal article" date="2021" name="Mol. Plant Microbe Interact.">
        <title>Telomere to telomere genome assembly of Fusarium musae F31, causal agent of crown rot disease of banana.</title>
        <authorList>
            <person name="Degradi L."/>
            <person name="Tava V."/>
            <person name="Kunova A."/>
            <person name="Cortesi P."/>
            <person name="Saracchi M."/>
            <person name="Pasquali M."/>
        </authorList>
    </citation>
    <scope>NUCLEOTIDE SEQUENCE</scope>
    <source>
        <strain evidence="1">F31</strain>
    </source>
</reference>
<name>A0A9P8DUC9_9HYPO</name>
<accession>A0A9P8DUC9</accession>
<dbReference type="Proteomes" id="UP000827133">
    <property type="component" value="Unassembled WGS sequence"/>
</dbReference>
<dbReference type="RefSeq" id="XP_044687225.1">
    <property type="nucleotide sequence ID" value="XM_044819523.1"/>
</dbReference>
<comment type="caution">
    <text evidence="1">The sequence shown here is derived from an EMBL/GenBank/DDBJ whole genome shotgun (WGS) entry which is preliminary data.</text>
</comment>
<proteinExistence type="predicted"/>
<dbReference type="InterPro" id="IPR052895">
    <property type="entry name" value="HetReg/Transcr_Mod"/>
</dbReference>
<dbReference type="AlphaFoldDB" id="A0A9P8DUC9"/>